<evidence type="ECO:0000313" key="1">
    <source>
        <dbReference type="EMBL" id="PWA50624.1"/>
    </source>
</evidence>
<sequence>MEEAKEESSIPLKACHGRDTTVLKRIHDEGVASLGLLTTKYDFQTNLGPVLVNRRVDHCRGASDCNLKGSKISTWFPHTCYLGKVCFCDLLPGYIDLRELKAKKTWKEFMLNKIVQLTEEAQLRKPTLQRWLYQFGEN</sequence>
<reference evidence="1 2" key="1">
    <citation type="journal article" date="2018" name="Mol. Plant">
        <title>The genome of Artemisia annua provides insight into the evolution of Asteraceae family and artemisinin biosynthesis.</title>
        <authorList>
            <person name="Shen Q."/>
            <person name="Zhang L."/>
            <person name="Liao Z."/>
            <person name="Wang S."/>
            <person name="Yan T."/>
            <person name="Shi P."/>
            <person name="Liu M."/>
            <person name="Fu X."/>
            <person name="Pan Q."/>
            <person name="Wang Y."/>
            <person name="Lv Z."/>
            <person name="Lu X."/>
            <person name="Zhang F."/>
            <person name="Jiang W."/>
            <person name="Ma Y."/>
            <person name="Chen M."/>
            <person name="Hao X."/>
            <person name="Li L."/>
            <person name="Tang Y."/>
            <person name="Lv G."/>
            <person name="Zhou Y."/>
            <person name="Sun X."/>
            <person name="Brodelius P.E."/>
            <person name="Rose J.K.C."/>
            <person name="Tang K."/>
        </authorList>
    </citation>
    <scope>NUCLEOTIDE SEQUENCE [LARGE SCALE GENOMIC DNA]</scope>
    <source>
        <strain evidence="2">cv. Huhao1</strain>
        <tissue evidence="1">Leaf</tissue>
    </source>
</reference>
<accession>A0A2U1LNR9</accession>
<dbReference type="Proteomes" id="UP000245207">
    <property type="component" value="Unassembled WGS sequence"/>
</dbReference>
<gene>
    <name evidence="1" type="ORF">CTI12_AA467920</name>
</gene>
<evidence type="ECO:0000313" key="2">
    <source>
        <dbReference type="Proteomes" id="UP000245207"/>
    </source>
</evidence>
<keyword evidence="2" id="KW-1185">Reference proteome</keyword>
<dbReference type="AlphaFoldDB" id="A0A2U1LNR9"/>
<dbReference type="EMBL" id="PKPP01008467">
    <property type="protein sequence ID" value="PWA50624.1"/>
    <property type="molecule type" value="Genomic_DNA"/>
</dbReference>
<dbReference type="STRING" id="35608.A0A2U1LNR9"/>
<comment type="caution">
    <text evidence="1">The sequence shown here is derived from an EMBL/GenBank/DDBJ whole genome shotgun (WGS) entry which is preliminary data.</text>
</comment>
<proteinExistence type="predicted"/>
<dbReference type="OrthoDB" id="432719at2759"/>
<protein>
    <submittedName>
        <fullName evidence="1">Heavy metal atpase 1</fullName>
    </submittedName>
</protein>
<name>A0A2U1LNR9_ARTAN</name>
<organism evidence="1 2">
    <name type="scientific">Artemisia annua</name>
    <name type="common">Sweet wormwood</name>
    <dbReference type="NCBI Taxonomy" id="35608"/>
    <lineage>
        <taxon>Eukaryota</taxon>
        <taxon>Viridiplantae</taxon>
        <taxon>Streptophyta</taxon>
        <taxon>Embryophyta</taxon>
        <taxon>Tracheophyta</taxon>
        <taxon>Spermatophyta</taxon>
        <taxon>Magnoliopsida</taxon>
        <taxon>eudicotyledons</taxon>
        <taxon>Gunneridae</taxon>
        <taxon>Pentapetalae</taxon>
        <taxon>asterids</taxon>
        <taxon>campanulids</taxon>
        <taxon>Asterales</taxon>
        <taxon>Asteraceae</taxon>
        <taxon>Asteroideae</taxon>
        <taxon>Anthemideae</taxon>
        <taxon>Artemisiinae</taxon>
        <taxon>Artemisia</taxon>
    </lineage>
</organism>